<comment type="caution">
    <text evidence="1">The sequence shown here is derived from an EMBL/GenBank/DDBJ whole genome shotgun (WGS) entry which is preliminary data.</text>
</comment>
<dbReference type="AlphaFoldDB" id="W4QMK4"/>
<keyword evidence="2" id="KW-1185">Reference proteome</keyword>
<gene>
    <name evidence="1" type="ORF">JCM9157_114</name>
</gene>
<proteinExistence type="predicted"/>
<organism evidence="1 2">
    <name type="scientific">Halalkalibacter akibai (strain ATCC 43226 / DSM 21942 / CIP 109018 / JCM 9157 / 1139)</name>
    <name type="common">Bacillus akibai</name>
    <dbReference type="NCBI Taxonomy" id="1236973"/>
    <lineage>
        <taxon>Bacteria</taxon>
        <taxon>Bacillati</taxon>
        <taxon>Bacillota</taxon>
        <taxon>Bacilli</taxon>
        <taxon>Bacillales</taxon>
        <taxon>Bacillaceae</taxon>
        <taxon>Halalkalibacter</taxon>
    </lineage>
</organism>
<dbReference type="OrthoDB" id="2615349at2"/>
<evidence type="ECO:0000313" key="2">
    <source>
        <dbReference type="Proteomes" id="UP000018896"/>
    </source>
</evidence>
<evidence type="ECO:0000313" key="1">
    <source>
        <dbReference type="EMBL" id="GAE33127.1"/>
    </source>
</evidence>
<accession>W4QMK4</accession>
<sequence>MFTEVFYQFYPESNRQFPPVNISSFQQSLTAYQSLLEQGRAIINGLLGSEERMRRLMDAAQRSADEEVDQIIRETGVTKTVETAYNPTGVTFTLREEGCCTLMMNLRWGF</sequence>
<dbReference type="Proteomes" id="UP000018896">
    <property type="component" value="Unassembled WGS sequence"/>
</dbReference>
<name>W4QMK4_HALA3</name>
<dbReference type="STRING" id="1236973.JCM9157_114"/>
<dbReference type="RefSeq" id="WP_035660972.1">
    <property type="nucleotide sequence ID" value="NZ_BAUV01000001.1"/>
</dbReference>
<dbReference type="EMBL" id="BAUV01000001">
    <property type="protein sequence ID" value="GAE33127.1"/>
    <property type="molecule type" value="Genomic_DNA"/>
</dbReference>
<reference evidence="1 2" key="1">
    <citation type="journal article" date="2014" name="Genome Announc.">
        <title>Draft Genome Sequences of Three Alkaliphilic Bacillus Strains, Bacillus wakoensis JCM 9140T, Bacillus akibai JCM 9157T, and Bacillus hemicellulosilyticus JCM 9152T.</title>
        <authorList>
            <person name="Yuki M."/>
            <person name="Oshima K."/>
            <person name="Suda W."/>
            <person name="Oshida Y."/>
            <person name="Kitamura K."/>
            <person name="Iida T."/>
            <person name="Hattori M."/>
            <person name="Ohkuma M."/>
        </authorList>
    </citation>
    <scope>NUCLEOTIDE SEQUENCE [LARGE SCALE GENOMIC DNA]</scope>
    <source>
        <strain evidence="1 2">JCM 9157</strain>
    </source>
</reference>
<protein>
    <submittedName>
        <fullName evidence="1">Uncharacterized protein</fullName>
    </submittedName>
</protein>
<dbReference type="Pfam" id="PF26344">
    <property type="entry name" value="YuzC"/>
    <property type="match status" value="1"/>
</dbReference>
<dbReference type="InterPro" id="IPR058870">
    <property type="entry name" value="YuzC"/>
</dbReference>